<dbReference type="FunFam" id="3.20.20.70:FF:000191">
    <property type="entry name" value="ribulose-phosphate 3-epimerase isoform X2"/>
    <property type="match status" value="1"/>
</dbReference>
<organism evidence="11 12">
    <name type="scientific">Halanaerobium kushneri</name>
    <dbReference type="NCBI Taxonomy" id="56779"/>
    <lineage>
        <taxon>Bacteria</taxon>
        <taxon>Bacillati</taxon>
        <taxon>Bacillota</taxon>
        <taxon>Clostridia</taxon>
        <taxon>Halanaerobiales</taxon>
        <taxon>Halanaerobiaceae</taxon>
        <taxon>Halanaerobium</taxon>
    </lineage>
</organism>
<dbReference type="GO" id="GO:0046872">
    <property type="term" value="F:metal ion binding"/>
    <property type="evidence" value="ECO:0007669"/>
    <property type="project" value="UniProtKB-KW"/>
</dbReference>
<protein>
    <submittedName>
        <fullName evidence="11">Ribulose-phosphate 3-epimerase</fullName>
    </submittedName>
</protein>
<dbReference type="Proteomes" id="UP000185669">
    <property type="component" value="Unassembled WGS sequence"/>
</dbReference>
<evidence type="ECO:0000256" key="1">
    <source>
        <dbReference type="ARBA" id="ARBA00001936"/>
    </source>
</evidence>
<dbReference type="InterPro" id="IPR011060">
    <property type="entry name" value="RibuloseP-bd_barrel"/>
</dbReference>
<keyword evidence="12" id="KW-1185">Reference proteome</keyword>
<evidence type="ECO:0000256" key="8">
    <source>
        <dbReference type="ARBA" id="ARBA00023211"/>
    </source>
</evidence>
<name>A0A1N6ZPZ3_9FIRM</name>
<dbReference type="InterPro" id="IPR013785">
    <property type="entry name" value="Aldolase_TIM"/>
</dbReference>
<keyword evidence="9" id="KW-0413">Isomerase</keyword>
<comment type="subunit">
    <text evidence="4">Homodimer.</text>
</comment>
<dbReference type="GO" id="GO:0006091">
    <property type="term" value="P:generation of precursor metabolites and energy"/>
    <property type="evidence" value="ECO:0007669"/>
    <property type="project" value="UniProtKB-ARBA"/>
</dbReference>
<dbReference type="GO" id="GO:0046496">
    <property type="term" value="P:nicotinamide nucleotide metabolic process"/>
    <property type="evidence" value="ECO:0007669"/>
    <property type="project" value="UniProtKB-ARBA"/>
</dbReference>
<keyword evidence="6" id="KW-0862">Zinc</keyword>
<dbReference type="STRING" id="56779.SAMN05421834_1198"/>
<evidence type="ECO:0000256" key="3">
    <source>
        <dbReference type="ARBA" id="ARBA00001954"/>
    </source>
</evidence>
<evidence type="ECO:0000256" key="2">
    <source>
        <dbReference type="ARBA" id="ARBA00001947"/>
    </source>
</evidence>
<evidence type="ECO:0000256" key="10">
    <source>
        <dbReference type="ARBA" id="ARBA00023277"/>
    </source>
</evidence>
<dbReference type="RefSeq" id="WP_076545615.1">
    <property type="nucleotide sequence ID" value="NZ_FTNC01000019.1"/>
</dbReference>
<dbReference type="CDD" id="cd00429">
    <property type="entry name" value="RPE"/>
    <property type="match status" value="1"/>
</dbReference>
<dbReference type="Pfam" id="PF00834">
    <property type="entry name" value="Ribul_P_3_epim"/>
    <property type="match status" value="1"/>
</dbReference>
<evidence type="ECO:0000256" key="6">
    <source>
        <dbReference type="ARBA" id="ARBA00022833"/>
    </source>
</evidence>
<dbReference type="GO" id="GO:0016857">
    <property type="term" value="F:racemase and epimerase activity, acting on carbohydrates and derivatives"/>
    <property type="evidence" value="ECO:0007669"/>
    <property type="project" value="InterPro"/>
</dbReference>
<dbReference type="OrthoDB" id="1677561at2"/>
<comment type="cofactor">
    <cofactor evidence="2">
        <name>Zn(2+)</name>
        <dbReference type="ChEBI" id="CHEBI:29105"/>
    </cofactor>
</comment>
<dbReference type="PANTHER" id="PTHR11749">
    <property type="entry name" value="RIBULOSE-5-PHOSPHATE-3-EPIMERASE"/>
    <property type="match status" value="1"/>
</dbReference>
<dbReference type="NCBIfam" id="NF004076">
    <property type="entry name" value="PRK05581.1-4"/>
    <property type="match status" value="1"/>
</dbReference>
<keyword evidence="5" id="KW-0479">Metal-binding</keyword>
<accession>A0A1N6ZPZ3</accession>
<dbReference type="AlphaFoldDB" id="A0A1N6ZPZ3"/>
<dbReference type="GO" id="GO:0006163">
    <property type="term" value="P:purine nucleotide metabolic process"/>
    <property type="evidence" value="ECO:0007669"/>
    <property type="project" value="UniProtKB-ARBA"/>
</dbReference>
<comment type="cofactor">
    <cofactor evidence="1">
        <name>Mn(2+)</name>
        <dbReference type="ChEBI" id="CHEBI:29035"/>
    </cofactor>
</comment>
<comment type="cofactor">
    <cofactor evidence="3">
        <name>Fe(2+)</name>
        <dbReference type="ChEBI" id="CHEBI:29033"/>
    </cofactor>
</comment>
<dbReference type="GO" id="GO:0005975">
    <property type="term" value="P:carbohydrate metabolic process"/>
    <property type="evidence" value="ECO:0007669"/>
    <property type="project" value="InterPro"/>
</dbReference>
<evidence type="ECO:0000256" key="5">
    <source>
        <dbReference type="ARBA" id="ARBA00022723"/>
    </source>
</evidence>
<dbReference type="EMBL" id="FTNC01000019">
    <property type="protein sequence ID" value="SIR28874.1"/>
    <property type="molecule type" value="Genomic_DNA"/>
</dbReference>
<sequence length="235" mass="26279">MSREKVTISPSIMCADLVNLEESVRKIESEGIDTLHIDVLDGAFSPSMPLGIGTIRALREITDMDFDVHIMSNNNEFFIKEMIDIGVQQITFHYESSTHIDRHLKLIKKNGIKAGIALNPATSLNDLDYVLPMCDTVMLMLMNPGFAADKNETQVDYAKEKVSDLYKMIQKKGLDTNIEVDGRVSLEVIPDLVEAGANMLVAGSTSLFRTERNLSENKKIMEEGIEKGLKLREDN</sequence>
<evidence type="ECO:0000256" key="9">
    <source>
        <dbReference type="ARBA" id="ARBA00023235"/>
    </source>
</evidence>
<keyword evidence="8" id="KW-0464">Manganese</keyword>
<dbReference type="GO" id="GO:1901135">
    <property type="term" value="P:carbohydrate derivative metabolic process"/>
    <property type="evidence" value="ECO:0007669"/>
    <property type="project" value="UniProtKB-ARBA"/>
</dbReference>
<dbReference type="SUPFAM" id="SSF51366">
    <property type="entry name" value="Ribulose-phoshate binding barrel"/>
    <property type="match status" value="1"/>
</dbReference>
<evidence type="ECO:0000256" key="4">
    <source>
        <dbReference type="ARBA" id="ARBA00011738"/>
    </source>
</evidence>
<dbReference type="InterPro" id="IPR000056">
    <property type="entry name" value="Ribul_P_3_epim-like"/>
</dbReference>
<evidence type="ECO:0000313" key="12">
    <source>
        <dbReference type="Proteomes" id="UP000185669"/>
    </source>
</evidence>
<keyword evidence="7" id="KW-0408">Iron</keyword>
<keyword evidence="10" id="KW-0119">Carbohydrate metabolism</keyword>
<proteinExistence type="predicted"/>
<evidence type="ECO:0000313" key="11">
    <source>
        <dbReference type="EMBL" id="SIR28874.1"/>
    </source>
</evidence>
<gene>
    <name evidence="11" type="ORF">SAMN05421834_1198</name>
</gene>
<dbReference type="Gene3D" id="3.20.20.70">
    <property type="entry name" value="Aldolase class I"/>
    <property type="match status" value="1"/>
</dbReference>
<reference evidence="12" key="1">
    <citation type="submission" date="2017-01" db="EMBL/GenBank/DDBJ databases">
        <authorList>
            <person name="Varghese N."/>
            <person name="Submissions S."/>
        </authorList>
    </citation>
    <scope>NUCLEOTIDE SEQUENCE [LARGE SCALE GENOMIC DNA]</scope>
    <source>
        <strain evidence="12">ATCC 700103</strain>
    </source>
</reference>
<evidence type="ECO:0000256" key="7">
    <source>
        <dbReference type="ARBA" id="ARBA00023004"/>
    </source>
</evidence>